<feature type="domain" description="Protein kinase" evidence="1">
    <location>
        <begin position="74"/>
        <end position="215"/>
    </location>
</feature>
<name>A0ABR4LKS9_9EURO</name>
<evidence type="ECO:0000313" key="3">
    <source>
        <dbReference type="Proteomes" id="UP001610432"/>
    </source>
</evidence>
<organism evidence="2 3">
    <name type="scientific">Aspergillus lucknowensis</name>
    <dbReference type="NCBI Taxonomy" id="176173"/>
    <lineage>
        <taxon>Eukaryota</taxon>
        <taxon>Fungi</taxon>
        <taxon>Dikarya</taxon>
        <taxon>Ascomycota</taxon>
        <taxon>Pezizomycotina</taxon>
        <taxon>Eurotiomycetes</taxon>
        <taxon>Eurotiomycetidae</taxon>
        <taxon>Eurotiales</taxon>
        <taxon>Aspergillaceae</taxon>
        <taxon>Aspergillus</taxon>
        <taxon>Aspergillus subgen. Nidulantes</taxon>
    </lineage>
</organism>
<evidence type="ECO:0000259" key="1">
    <source>
        <dbReference type="PROSITE" id="PS50011"/>
    </source>
</evidence>
<sequence length="215" mass="24163">MAGPSSVDSLKQLILHNYSFLDDTLTRVALHLTEQTQNAISIRDGYPTLATVIISSPLSRECVVRSRKIRRKSYTHLSKLGEKIAPTIAVVLVQQRKYAYKTIDRPIYEPEDTQSIIDEIDPFVQFRGHPRIAQEAGIVVSESPYKTRPLTNMPPVLRGFLLEYYAGGSLEQIKAADKLPDDFLPIQCALQVGAALNTLHKNSRAHLDIRRQILS</sequence>
<dbReference type="RefSeq" id="XP_070884125.1">
    <property type="nucleotide sequence ID" value="XM_071029671.1"/>
</dbReference>
<dbReference type="InterPro" id="IPR000719">
    <property type="entry name" value="Prot_kinase_dom"/>
</dbReference>
<dbReference type="GeneID" id="98144743"/>
<comment type="caution">
    <text evidence="2">The sequence shown here is derived from an EMBL/GenBank/DDBJ whole genome shotgun (WGS) entry which is preliminary data.</text>
</comment>
<keyword evidence="3" id="KW-1185">Reference proteome</keyword>
<dbReference type="SUPFAM" id="SSF56112">
    <property type="entry name" value="Protein kinase-like (PK-like)"/>
    <property type="match status" value="1"/>
</dbReference>
<dbReference type="Gene3D" id="1.10.510.10">
    <property type="entry name" value="Transferase(Phosphotransferase) domain 1"/>
    <property type="match status" value="1"/>
</dbReference>
<accession>A0ABR4LKS9</accession>
<reference evidence="2 3" key="1">
    <citation type="submission" date="2024-07" db="EMBL/GenBank/DDBJ databases">
        <title>Section-level genome sequencing and comparative genomics of Aspergillus sections Usti and Cavernicolus.</title>
        <authorList>
            <consortium name="Lawrence Berkeley National Laboratory"/>
            <person name="Nybo J.L."/>
            <person name="Vesth T.C."/>
            <person name="Theobald S."/>
            <person name="Frisvad J.C."/>
            <person name="Larsen T.O."/>
            <person name="Kjaerboelling I."/>
            <person name="Rothschild-Mancinelli K."/>
            <person name="Lyhne E.K."/>
            <person name="Kogle M.E."/>
            <person name="Barry K."/>
            <person name="Clum A."/>
            <person name="Na H."/>
            <person name="Ledsgaard L."/>
            <person name="Lin J."/>
            <person name="Lipzen A."/>
            <person name="Kuo A."/>
            <person name="Riley R."/>
            <person name="Mondo S."/>
            <person name="Labutti K."/>
            <person name="Haridas S."/>
            <person name="Pangalinan J."/>
            <person name="Salamov A.A."/>
            <person name="Simmons B.A."/>
            <person name="Magnuson J.K."/>
            <person name="Chen J."/>
            <person name="Drula E."/>
            <person name="Henrissat B."/>
            <person name="Wiebenga A."/>
            <person name="Lubbers R.J."/>
            <person name="Gomes A.C."/>
            <person name="Macurrencykelacurrency M.R."/>
            <person name="Stajich J."/>
            <person name="Grigoriev I.V."/>
            <person name="Mortensen U.H."/>
            <person name="De Vries R.P."/>
            <person name="Baker S.E."/>
            <person name="Andersen M.R."/>
        </authorList>
    </citation>
    <scope>NUCLEOTIDE SEQUENCE [LARGE SCALE GENOMIC DNA]</scope>
    <source>
        <strain evidence="2 3">CBS 449.75</strain>
    </source>
</reference>
<dbReference type="PROSITE" id="PS50011">
    <property type="entry name" value="PROTEIN_KINASE_DOM"/>
    <property type="match status" value="1"/>
</dbReference>
<dbReference type="EMBL" id="JBFXLQ010000034">
    <property type="protein sequence ID" value="KAL2865146.1"/>
    <property type="molecule type" value="Genomic_DNA"/>
</dbReference>
<protein>
    <recommendedName>
        <fullName evidence="1">Protein kinase domain-containing protein</fullName>
    </recommendedName>
</protein>
<dbReference type="InterPro" id="IPR011009">
    <property type="entry name" value="Kinase-like_dom_sf"/>
</dbReference>
<gene>
    <name evidence="2" type="ORF">BJX67DRAFT_359366</name>
</gene>
<evidence type="ECO:0000313" key="2">
    <source>
        <dbReference type="EMBL" id="KAL2865146.1"/>
    </source>
</evidence>
<dbReference type="Proteomes" id="UP001610432">
    <property type="component" value="Unassembled WGS sequence"/>
</dbReference>
<proteinExistence type="predicted"/>